<dbReference type="Pfam" id="PF00067">
    <property type="entry name" value="p450"/>
    <property type="match status" value="1"/>
</dbReference>
<dbReference type="SUPFAM" id="SSF48264">
    <property type="entry name" value="Cytochrome P450"/>
    <property type="match status" value="1"/>
</dbReference>
<dbReference type="PROSITE" id="PS00086">
    <property type="entry name" value="CYTOCHROME_P450"/>
    <property type="match status" value="1"/>
</dbReference>
<dbReference type="EMBL" id="CAJVPD010000222">
    <property type="protein sequence ID" value="CAG8370604.1"/>
    <property type="molecule type" value="Genomic_DNA"/>
</dbReference>
<dbReference type="GO" id="GO:0020037">
    <property type="term" value="F:heme binding"/>
    <property type="evidence" value="ECO:0007669"/>
    <property type="project" value="InterPro"/>
</dbReference>
<accession>A0A9W4J5G1</accession>
<evidence type="ECO:0000313" key="10">
    <source>
        <dbReference type="EMBL" id="CAG8370604.1"/>
    </source>
</evidence>
<evidence type="ECO:0000256" key="7">
    <source>
        <dbReference type="PIRSR" id="PIRSR602401-1"/>
    </source>
</evidence>
<comment type="similarity">
    <text evidence="8">Belongs to the cytochrome P450 family.</text>
</comment>
<sequence>MQVNLPSTMSLRVIETLQTQNINYSSLAKSLAIIAILCLSLNVLVTYWRLRYVPGPLWARLTNLQRVWWVKTGRAHEIHNEMHDKYGTFVRFGPNTISVSDPEAIATLYPMRMGFVKSDFYKAQMPYSRNGGAMTVVFNSRDEKVHKELKFPIASLYSTSRAMTLEHFVDRTLKVMFQQLDHRFIETKQVFDLGDWVQFFAFDVMGTLTFSRRYGFLDQGQDVDGLLDSIWTFFQKVAPMTQIPWFDTLWNKNAFVASFKTPTGLPILRIVDQFLTERRNLNQKEENLEDDLKSDMMSRFLEIQRTKPGIPEWGPRAWTFSNVVAGSDSTGNTMRTIVYNLLAHPQTLRRLEEELFDLRRQGNLSQPFPAFKEVRDLPYLDACVWEALRIHPPFALPLERVIPEGGATVCGQFFPAGTAMGMSAYVANRHKPTFGEDVEKWRPERWTEADPQQRQKMLASIMTFGAGRRVCLGQNIAMLEIKKLIPALFTNYEFHLIDPLRYKIHNAWMVKQWGVDVTVTRRDNLQEQA</sequence>
<dbReference type="GO" id="GO:0005506">
    <property type="term" value="F:iron ion binding"/>
    <property type="evidence" value="ECO:0007669"/>
    <property type="project" value="InterPro"/>
</dbReference>
<dbReference type="Gene3D" id="1.10.630.10">
    <property type="entry name" value="Cytochrome P450"/>
    <property type="match status" value="1"/>
</dbReference>
<dbReference type="CDD" id="cd11060">
    <property type="entry name" value="CYP57A1-like"/>
    <property type="match status" value="1"/>
</dbReference>
<evidence type="ECO:0000256" key="5">
    <source>
        <dbReference type="ARBA" id="ARBA00023004"/>
    </source>
</evidence>
<keyword evidence="3 7" id="KW-0479">Metal-binding</keyword>
<dbReference type="AlphaFoldDB" id="A0A9W4J5G1"/>
<evidence type="ECO:0000256" key="6">
    <source>
        <dbReference type="ARBA" id="ARBA00023033"/>
    </source>
</evidence>
<keyword evidence="9" id="KW-0472">Membrane</keyword>
<dbReference type="PANTHER" id="PTHR24305:SF175">
    <property type="entry name" value="CYTOCHROME P450 MONOOXYGENASE PKFB"/>
    <property type="match status" value="1"/>
</dbReference>
<dbReference type="GO" id="GO:0004497">
    <property type="term" value="F:monooxygenase activity"/>
    <property type="evidence" value="ECO:0007669"/>
    <property type="project" value="UniProtKB-KW"/>
</dbReference>
<dbReference type="OrthoDB" id="3934656at2759"/>
<keyword evidence="6 8" id="KW-0503">Monooxygenase</keyword>
<reference evidence="10" key="1">
    <citation type="submission" date="2021-07" db="EMBL/GenBank/DDBJ databases">
        <authorList>
            <person name="Branca A.L. A."/>
        </authorList>
    </citation>
    <scope>NUCLEOTIDE SEQUENCE</scope>
</reference>
<evidence type="ECO:0000256" key="9">
    <source>
        <dbReference type="SAM" id="Phobius"/>
    </source>
</evidence>
<dbReference type="Proteomes" id="UP001152592">
    <property type="component" value="Unassembled WGS sequence"/>
</dbReference>
<evidence type="ECO:0000256" key="3">
    <source>
        <dbReference type="ARBA" id="ARBA00022723"/>
    </source>
</evidence>
<keyword evidence="2 7" id="KW-0349">Heme</keyword>
<dbReference type="InterPro" id="IPR036396">
    <property type="entry name" value="Cyt_P450_sf"/>
</dbReference>
<keyword evidence="9" id="KW-0812">Transmembrane</keyword>
<dbReference type="PRINTS" id="PR00385">
    <property type="entry name" value="P450"/>
</dbReference>
<comment type="cofactor">
    <cofactor evidence="1 7">
        <name>heme</name>
        <dbReference type="ChEBI" id="CHEBI:30413"/>
    </cofactor>
</comment>
<evidence type="ECO:0000313" key="11">
    <source>
        <dbReference type="Proteomes" id="UP001152592"/>
    </source>
</evidence>
<evidence type="ECO:0000256" key="4">
    <source>
        <dbReference type="ARBA" id="ARBA00023002"/>
    </source>
</evidence>
<dbReference type="PRINTS" id="PR00463">
    <property type="entry name" value="EP450I"/>
</dbReference>
<name>A0A9W4J5G1_9EURO</name>
<feature type="binding site" description="axial binding residue" evidence="7">
    <location>
        <position position="471"/>
    </location>
    <ligand>
        <name>heme</name>
        <dbReference type="ChEBI" id="CHEBI:30413"/>
    </ligand>
    <ligandPart>
        <name>Fe</name>
        <dbReference type="ChEBI" id="CHEBI:18248"/>
    </ligandPart>
</feature>
<protein>
    <recommendedName>
        <fullName evidence="12">Cytochrome P450</fullName>
    </recommendedName>
</protein>
<dbReference type="InterPro" id="IPR050121">
    <property type="entry name" value="Cytochrome_P450_monoxygenase"/>
</dbReference>
<proteinExistence type="inferred from homology"/>
<feature type="transmembrane region" description="Helical" evidence="9">
    <location>
        <begin position="31"/>
        <end position="50"/>
    </location>
</feature>
<keyword evidence="5 7" id="KW-0408">Iron</keyword>
<organism evidence="10 11">
    <name type="scientific">Penicillium salamii</name>
    <dbReference type="NCBI Taxonomy" id="1612424"/>
    <lineage>
        <taxon>Eukaryota</taxon>
        <taxon>Fungi</taxon>
        <taxon>Dikarya</taxon>
        <taxon>Ascomycota</taxon>
        <taxon>Pezizomycotina</taxon>
        <taxon>Eurotiomycetes</taxon>
        <taxon>Eurotiomycetidae</taxon>
        <taxon>Eurotiales</taxon>
        <taxon>Aspergillaceae</taxon>
        <taxon>Penicillium</taxon>
    </lineage>
</organism>
<evidence type="ECO:0000256" key="1">
    <source>
        <dbReference type="ARBA" id="ARBA00001971"/>
    </source>
</evidence>
<dbReference type="GO" id="GO:0016705">
    <property type="term" value="F:oxidoreductase activity, acting on paired donors, with incorporation or reduction of molecular oxygen"/>
    <property type="evidence" value="ECO:0007669"/>
    <property type="project" value="InterPro"/>
</dbReference>
<gene>
    <name evidence="10" type="ORF">PSALAMII_LOCUS4608</name>
</gene>
<dbReference type="InterPro" id="IPR017972">
    <property type="entry name" value="Cyt_P450_CS"/>
</dbReference>
<keyword evidence="9" id="KW-1133">Transmembrane helix</keyword>
<comment type="caution">
    <text evidence="10">The sequence shown here is derived from an EMBL/GenBank/DDBJ whole genome shotgun (WGS) entry which is preliminary data.</text>
</comment>
<evidence type="ECO:0000256" key="2">
    <source>
        <dbReference type="ARBA" id="ARBA00022617"/>
    </source>
</evidence>
<dbReference type="GO" id="GO:0043386">
    <property type="term" value="P:mycotoxin biosynthetic process"/>
    <property type="evidence" value="ECO:0007669"/>
    <property type="project" value="UniProtKB-ARBA"/>
</dbReference>
<dbReference type="InterPro" id="IPR002401">
    <property type="entry name" value="Cyt_P450_E_grp-I"/>
</dbReference>
<keyword evidence="4 8" id="KW-0560">Oxidoreductase</keyword>
<dbReference type="PANTHER" id="PTHR24305">
    <property type="entry name" value="CYTOCHROME P450"/>
    <property type="match status" value="1"/>
</dbReference>
<evidence type="ECO:0000256" key="8">
    <source>
        <dbReference type="RuleBase" id="RU000461"/>
    </source>
</evidence>
<evidence type="ECO:0008006" key="12">
    <source>
        <dbReference type="Google" id="ProtNLM"/>
    </source>
</evidence>
<dbReference type="InterPro" id="IPR001128">
    <property type="entry name" value="Cyt_P450"/>
</dbReference>